<accession>A0A2N5TCU0</accession>
<proteinExistence type="predicted"/>
<evidence type="ECO:0000256" key="2">
    <source>
        <dbReference type="SAM" id="SignalP"/>
    </source>
</evidence>
<gene>
    <name evidence="3" type="ORF">PCASD_10980</name>
</gene>
<dbReference type="Proteomes" id="UP000235392">
    <property type="component" value="Unassembled WGS sequence"/>
</dbReference>
<comment type="caution">
    <text evidence="3">The sequence shown here is derived from an EMBL/GenBank/DDBJ whole genome shotgun (WGS) entry which is preliminary data.</text>
</comment>
<feature type="signal peptide" evidence="2">
    <location>
        <begin position="1"/>
        <end position="20"/>
    </location>
</feature>
<feature type="compositionally biased region" description="Polar residues" evidence="1">
    <location>
        <begin position="134"/>
        <end position="144"/>
    </location>
</feature>
<feature type="chain" id="PRO_5014950560" evidence="2">
    <location>
        <begin position="21"/>
        <end position="194"/>
    </location>
</feature>
<protein>
    <submittedName>
        <fullName evidence="3">Uncharacterized protein</fullName>
    </submittedName>
</protein>
<evidence type="ECO:0000313" key="3">
    <source>
        <dbReference type="EMBL" id="PLW23301.1"/>
    </source>
</evidence>
<dbReference type="EMBL" id="PGCI01000637">
    <property type="protein sequence ID" value="PLW23301.1"/>
    <property type="molecule type" value="Genomic_DNA"/>
</dbReference>
<name>A0A2N5TCU0_9BASI</name>
<evidence type="ECO:0000256" key="1">
    <source>
        <dbReference type="SAM" id="MobiDB-lite"/>
    </source>
</evidence>
<feature type="compositionally biased region" description="Polar residues" evidence="1">
    <location>
        <begin position="165"/>
        <end position="194"/>
    </location>
</feature>
<dbReference type="AlphaFoldDB" id="A0A2N5TCU0"/>
<keyword evidence="2" id="KW-0732">Signal</keyword>
<reference evidence="3 4" key="1">
    <citation type="submission" date="2017-11" db="EMBL/GenBank/DDBJ databases">
        <title>De novo assembly and phasing of dikaryotic genomes from two isolates of Puccinia coronata f. sp. avenae, the causal agent of oat crown rust.</title>
        <authorList>
            <person name="Miller M.E."/>
            <person name="Zhang Y."/>
            <person name="Omidvar V."/>
            <person name="Sperschneider J."/>
            <person name="Schwessinger B."/>
            <person name="Raley C."/>
            <person name="Palmer J.M."/>
            <person name="Garnica D."/>
            <person name="Upadhyaya N."/>
            <person name="Rathjen J."/>
            <person name="Taylor J.M."/>
            <person name="Park R.F."/>
            <person name="Dodds P.N."/>
            <person name="Hirsch C.D."/>
            <person name="Kianian S.F."/>
            <person name="Figueroa M."/>
        </authorList>
    </citation>
    <scope>NUCLEOTIDE SEQUENCE [LARGE SCALE GENOMIC DNA]</scope>
    <source>
        <strain evidence="3">12SD80</strain>
    </source>
</reference>
<sequence>MSRSWFYVVCCLVIVHSSLALPIILPRDGVMEAKPQSLRPRCLLLCADPDEYDFYYNSSWSEDPPPPPQPGKCVSLYHWSASFGTNIRAPAAPDSASWDHSWGEHFDGPPPYCDGLCLELKSTEGPDGGPPGTQIHSVTKSVPQEHSVAGGGSGGEESAVAQSGNEKSLVSQNGNRESSVPENNTTESSVVEIS</sequence>
<evidence type="ECO:0000313" key="4">
    <source>
        <dbReference type="Proteomes" id="UP000235392"/>
    </source>
</evidence>
<feature type="region of interest" description="Disordered" evidence="1">
    <location>
        <begin position="123"/>
        <end position="194"/>
    </location>
</feature>
<organism evidence="3 4">
    <name type="scientific">Puccinia coronata f. sp. avenae</name>
    <dbReference type="NCBI Taxonomy" id="200324"/>
    <lineage>
        <taxon>Eukaryota</taxon>
        <taxon>Fungi</taxon>
        <taxon>Dikarya</taxon>
        <taxon>Basidiomycota</taxon>
        <taxon>Pucciniomycotina</taxon>
        <taxon>Pucciniomycetes</taxon>
        <taxon>Pucciniales</taxon>
        <taxon>Pucciniaceae</taxon>
        <taxon>Puccinia</taxon>
    </lineage>
</organism>